<dbReference type="InterPro" id="IPR014284">
    <property type="entry name" value="RNA_pol_sigma-70_dom"/>
</dbReference>
<reference evidence="1 2" key="1">
    <citation type="submission" date="2021-03" db="EMBL/GenBank/DDBJ databases">
        <title>Whole genome shotgun sequence of Actinoplanes toevensis NBRC 105298.</title>
        <authorList>
            <person name="Komaki H."/>
            <person name="Tamura T."/>
        </authorList>
    </citation>
    <scope>NUCLEOTIDE SEQUENCE [LARGE SCALE GENOMIC DNA]</scope>
    <source>
        <strain evidence="1 2">NBRC 105298</strain>
    </source>
</reference>
<dbReference type="GO" id="GO:0000428">
    <property type="term" value="C:DNA-directed RNA polymerase complex"/>
    <property type="evidence" value="ECO:0007669"/>
    <property type="project" value="UniProtKB-KW"/>
</dbReference>
<evidence type="ECO:0000313" key="2">
    <source>
        <dbReference type="Proteomes" id="UP000677082"/>
    </source>
</evidence>
<protein>
    <submittedName>
        <fullName evidence="1">DNA-directed RNA polymerase sigma-70 factor</fullName>
    </submittedName>
</protein>
<dbReference type="GO" id="GO:0006352">
    <property type="term" value="P:DNA-templated transcription initiation"/>
    <property type="evidence" value="ECO:0007669"/>
    <property type="project" value="InterPro"/>
</dbReference>
<dbReference type="InterPro" id="IPR036388">
    <property type="entry name" value="WH-like_DNA-bd_sf"/>
</dbReference>
<dbReference type="NCBIfam" id="TIGR02937">
    <property type="entry name" value="sigma70-ECF"/>
    <property type="match status" value="1"/>
</dbReference>
<dbReference type="RefSeq" id="WP_246607355.1">
    <property type="nucleotide sequence ID" value="NZ_BOQN01000062.1"/>
</dbReference>
<proteinExistence type="predicted"/>
<organism evidence="1 2">
    <name type="scientific">Paractinoplanes toevensis</name>
    <dbReference type="NCBI Taxonomy" id="571911"/>
    <lineage>
        <taxon>Bacteria</taxon>
        <taxon>Bacillati</taxon>
        <taxon>Actinomycetota</taxon>
        <taxon>Actinomycetes</taxon>
        <taxon>Micromonosporales</taxon>
        <taxon>Micromonosporaceae</taxon>
        <taxon>Paractinoplanes</taxon>
    </lineage>
</organism>
<keyword evidence="1" id="KW-0240">DNA-directed RNA polymerase</keyword>
<evidence type="ECO:0000313" key="1">
    <source>
        <dbReference type="EMBL" id="GIM93009.1"/>
    </source>
</evidence>
<dbReference type="SUPFAM" id="SSF88659">
    <property type="entry name" value="Sigma3 and sigma4 domains of RNA polymerase sigma factors"/>
    <property type="match status" value="1"/>
</dbReference>
<gene>
    <name evidence="1" type="ORF">Ato02nite_048020</name>
</gene>
<keyword evidence="1" id="KW-0804">Transcription</keyword>
<comment type="caution">
    <text evidence="1">The sequence shown here is derived from an EMBL/GenBank/DDBJ whole genome shotgun (WGS) entry which is preliminary data.</text>
</comment>
<dbReference type="GO" id="GO:0003700">
    <property type="term" value="F:DNA-binding transcription factor activity"/>
    <property type="evidence" value="ECO:0007669"/>
    <property type="project" value="InterPro"/>
</dbReference>
<name>A0A919TBL5_9ACTN</name>
<keyword evidence="2" id="KW-1185">Reference proteome</keyword>
<dbReference type="Proteomes" id="UP000677082">
    <property type="component" value="Unassembled WGS sequence"/>
</dbReference>
<accession>A0A919TBL5</accession>
<dbReference type="Gene3D" id="1.10.10.10">
    <property type="entry name" value="Winged helix-like DNA-binding domain superfamily/Winged helix DNA-binding domain"/>
    <property type="match status" value="1"/>
</dbReference>
<dbReference type="EMBL" id="BOQN01000062">
    <property type="protein sequence ID" value="GIM93009.1"/>
    <property type="molecule type" value="Genomic_DNA"/>
</dbReference>
<dbReference type="Gene3D" id="1.10.1740.10">
    <property type="match status" value="1"/>
</dbReference>
<dbReference type="AlphaFoldDB" id="A0A919TBL5"/>
<sequence>MQLRGYRLRTLVLVPLDDTSAQWLTELGAQGTVRDDAHARLHALLLRAARAEVNRRSRRPAIVGVEADDLAHQVAADAMLAILGKLSTFRGESRFTTWAYKFVVLEVSAKIARHTWTKQPLTPFDESDWERIPDTFGLSAEREAEWRDLLAASRFAIENELTEHQRRVFKAVVLDGRPLDVLCIELDTNRNAIYKTLFDARRRLRKTLVIKGYLPEDR</sequence>
<dbReference type="InterPro" id="IPR013324">
    <property type="entry name" value="RNA_pol_sigma_r3/r4-like"/>
</dbReference>